<accession>A0ABD3AYC3</accession>
<name>A0ABD3AYC3_9GENT</name>
<gene>
    <name evidence="2" type="ORF">ACH5RR_004393</name>
</gene>
<comment type="caution">
    <text evidence="2">The sequence shown here is derived from an EMBL/GenBank/DDBJ whole genome shotgun (WGS) entry which is preliminary data.</text>
</comment>
<protein>
    <submittedName>
        <fullName evidence="2">Uncharacterized protein</fullName>
    </submittedName>
</protein>
<organism evidence="2 3">
    <name type="scientific">Cinchona calisaya</name>
    <dbReference type="NCBI Taxonomy" id="153742"/>
    <lineage>
        <taxon>Eukaryota</taxon>
        <taxon>Viridiplantae</taxon>
        <taxon>Streptophyta</taxon>
        <taxon>Embryophyta</taxon>
        <taxon>Tracheophyta</taxon>
        <taxon>Spermatophyta</taxon>
        <taxon>Magnoliopsida</taxon>
        <taxon>eudicotyledons</taxon>
        <taxon>Gunneridae</taxon>
        <taxon>Pentapetalae</taxon>
        <taxon>asterids</taxon>
        <taxon>lamiids</taxon>
        <taxon>Gentianales</taxon>
        <taxon>Rubiaceae</taxon>
        <taxon>Cinchonoideae</taxon>
        <taxon>Cinchoneae</taxon>
        <taxon>Cinchona</taxon>
    </lineage>
</organism>
<sequence length="102" mass="11498">MLFQPNKLIIPKHSSFLVQHTLFIRRKKKRGRKLREGCGLLWPVGRFRRQGLWVAGGRTESWGKEEKAVEARGRERVQEVNRGAGWGKGRGMGVSGGEEGDG</sequence>
<dbReference type="Proteomes" id="UP001630127">
    <property type="component" value="Unassembled WGS sequence"/>
</dbReference>
<feature type="compositionally biased region" description="Gly residues" evidence="1">
    <location>
        <begin position="84"/>
        <end position="102"/>
    </location>
</feature>
<evidence type="ECO:0000256" key="1">
    <source>
        <dbReference type="SAM" id="MobiDB-lite"/>
    </source>
</evidence>
<keyword evidence="3" id="KW-1185">Reference proteome</keyword>
<evidence type="ECO:0000313" key="2">
    <source>
        <dbReference type="EMBL" id="KAL3535932.1"/>
    </source>
</evidence>
<dbReference type="EMBL" id="JBJUIK010000002">
    <property type="protein sequence ID" value="KAL3535932.1"/>
    <property type="molecule type" value="Genomic_DNA"/>
</dbReference>
<feature type="compositionally biased region" description="Basic and acidic residues" evidence="1">
    <location>
        <begin position="64"/>
        <end position="79"/>
    </location>
</feature>
<reference evidence="2 3" key="1">
    <citation type="submission" date="2024-11" db="EMBL/GenBank/DDBJ databases">
        <title>A near-complete genome assembly of Cinchona calisaya.</title>
        <authorList>
            <person name="Lian D.C."/>
            <person name="Zhao X.W."/>
            <person name="Wei L."/>
        </authorList>
    </citation>
    <scope>NUCLEOTIDE SEQUENCE [LARGE SCALE GENOMIC DNA]</scope>
    <source>
        <tissue evidence="2">Nenye</tissue>
    </source>
</reference>
<proteinExistence type="predicted"/>
<evidence type="ECO:0000313" key="3">
    <source>
        <dbReference type="Proteomes" id="UP001630127"/>
    </source>
</evidence>
<dbReference type="AlphaFoldDB" id="A0ABD3AYC3"/>
<feature type="region of interest" description="Disordered" evidence="1">
    <location>
        <begin position="64"/>
        <end position="102"/>
    </location>
</feature>